<name>A0A0P1IEX7_9RHOB</name>
<evidence type="ECO:0000313" key="2">
    <source>
        <dbReference type="EMBL" id="CUK09243.1"/>
    </source>
</evidence>
<keyword evidence="1" id="KW-1133">Transmembrane helix</keyword>
<dbReference type="RefSeq" id="WP_131726321.1">
    <property type="nucleotide sequence ID" value="NZ_CYUD01000010.1"/>
</dbReference>
<reference evidence="3" key="1">
    <citation type="submission" date="2015-09" db="EMBL/GenBank/DDBJ databases">
        <authorList>
            <person name="Rodrigo-Torres L."/>
            <person name="Arahal D.R."/>
        </authorList>
    </citation>
    <scope>NUCLEOTIDE SEQUENCE [LARGE SCALE GENOMIC DNA]</scope>
    <source>
        <strain evidence="3">CECT 5091</strain>
    </source>
</reference>
<accession>A0A0P1IEX7</accession>
<keyword evidence="1" id="KW-0812">Transmembrane</keyword>
<evidence type="ECO:0000313" key="3">
    <source>
        <dbReference type="Proteomes" id="UP000051260"/>
    </source>
</evidence>
<keyword evidence="1" id="KW-0472">Membrane</keyword>
<dbReference type="EMBL" id="CYUD01000010">
    <property type="protein sequence ID" value="CUK09243.1"/>
    <property type="molecule type" value="Genomic_DNA"/>
</dbReference>
<dbReference type="Proteomes" id="UP000051260">
    <property type="component" value="Unassembled WGS sequence"/>
</dbReference>
<feature type="transmembrane region" description="Helical" evidence="1">
    <location>
        <begin position="39"/>
        <end position="64"/>
    </location>
</feature>
<gene>
    <name evidence="2" type="ORF">RUE5091_03154</name>
</gene>
<proteinExistence type="predicted"/>
<dbReference type="OrthoDB" id="9872157at2"/>
<feature type="transmembrane region" description="Helical" evidence="1">
    <location>
        <begin position="100"/>
        <end position="121"/>
    </location>
</feature>
<feature type="transmembrane region" description="Helical" evidence="1">
    <location>
        <begin position="15"/>
        <end position="33"/>
    </location>
</feature>
<organism evidence="2 3">
    <name type="scientific">Ruegeria denitrificans</name>
    <dbReference type="NCBI Taxonomy" id="1715692"/>
    <lineage>
        <taxon>Bacteria</taxon>
        <taxon>Pseudomonadati</taxon>
        <taxon>Pseudomonadota</taxon>
        <taxon>Alphaproteobacteria</taxon>
        <taxon>Rhodobacterales</taxon>
        <taxon>Roseobacteraceae</taxon>
        <taxon>Ruegeria</taxon>
    </lineage>
</organism>
<sequence length="169" mass="18483">MQWILRHLYLERRRLAVVGGMSFVAGATLYSHFTGTQMGIPAPIIIGFFYMVAVVVAAVVTTLLLPGLRRFTDAVAVTRLSFAVWVAATQSYELATSPLVSATIVVGGAIVLLQIGVWYPVAVRNLSFPQGGQHVTNNVRQYLRWLDNAAEYHADAATVFASNRRHAHG</sequence>
<keyword evidence="3" id="KW-1185">Reference proteome</keyword>
<protein>
    <submittedName>
        <fullName evidence="2">Uncharacterized protein</fullName>
    </submittedName>
</protein>
<evidence type="ECO:0000256" key="1">
    <source>
        <dbReference type="SAM" id="Phobius"/>
    </source>
</evidence>
<dbReference type="AlphaFoldDB" id="A0A0P1IEX7"/>
<dbReference type="STRING" id="1715692.RUE5091_03154"/>